<protein>
    <recommendedName>
        <fullName evidence="3">Peptidase C14 caspase domain-containing protein</fullName>
    </recommendedName>
</protein>
<feature type="region of interest" description="Disordered" evidence="2">
    <location>
        <begin position="1117"/>
        <end position="1236"/>
    </location>
</feature>
<proteinExistence type="inferred from homology"/>
<evidence type="ECO:0000256" key="2">
    <source>
        <dbReference type="SAM" id="MobiDB-lite"/>
    </source>
</evidence>
<dbReference type="GO" id="GO:0005737">
    <property type="term" value="C:cytoplasm"/>
    <property type="evidence" value="ECO:0007669"/>
    <property type="project" value="TreeGrafter"/>
</dbReference>
<accession>A0A2H3E6J9</accession>
<dbReference type="OrthoDB" id="3222453at2759"/>
<keyword evidence="5" id="KW-1185">Reference proteome</keyword>
<evidence type="ECO:0000256" key="1">
    <source>
        <dbReference type="ARBA" id="ARBA00009005"/>
    </source>
</evidence>
<dbReference type="EMBL" id="KZ293644">
    <property type="protein sequence ID" value="PBL03060.1"/>
    <property type="molecule type" value="Genomic_DNA"/>
</dbReference>
<feature type="domain" description="Peptidase C14 caspase" evidence="3">
    <location>
        <begin position="451"/>
        <end position="705"/>
    </location>
</feature>
<organism evidence="4 5">
    <name type="scientific">Armillaria gallica</name>
    <name type="common">Bulbous honey fungus</name>
    <name type="synonym">Armillaria bulbosa</name>
    <dbReference type="NCBI Taxonomy" id="47427"/>
    <lineage>
        <taxon>Eukaryota</taxon>
        <taxon>Fungi</taxon>
        <taxon>Dikarya</taxon>
        <taxon>Basidiomycota</taxon>
        <taxon>Agaricomycotina</taxon>
        <taxon>Agaricomycetes</taxon>
        <taxon>Agaricomycetidae</taxon>
        <taxon>Agaricales</taxon>
        <taxon>Marasmiineae</taxon>
        <taxon>Physalacriaceae</taxon>
        <taxon>Armillaria</taxon>
    </lineage>
</organism>
<dbReference type="InterPro" id="IPR050452">
    <property type="entry name" value="Metacaspase"/>
</dbReference>
<feature type="compositionally biased region" description="Polar residues" evidence="2">
    <location>
        <begin position="1217"/>
        <end position="1235"/>
    </location>
</feature>
<gene>
    <name evidence="4" type="ORF">ARMGADRAFT_1003870</name>
</gene>
<dbReference type="PANTHER" id="PTHR48104">
    <property type="entry name" value="METACASPASE-4"/>
    <property type="match status" value="1"/>
</dbReference>
<evidence type="ECO:0000313" key="4">
    <source>
        <dbReference type="EMBL" id="PBL03060.1"/>
    </source>
</evidence>
<dbReference type="Proteomes" id="UP000217790">
    <property type="component" value="Unassembled WGS sequence"/>
</dbReference>
<evidence type="ECO:0000259" key="3">
    <source>
        <dbReference type="Pfam" id="PF00656"/>
    </source>
</evidence>
<feature type="region of interest" description="Disordered" evidence="2">
    <location>
        <begin position="305"/>
        <end position="354"/>
    </location>
</feature>
<reference evidence="5" key="1">
    <citation type="journal article" date="2017" name="Nat. Ecol. Evol.">
        <title>Genome expansion and lineage-specific genetic innovations in the forest pathogenic fungi Armillaria.</title>
        <authorList>
            <person name="Sipos G."/>
            <person name="Prasanna A.N."/>
            <person name="Walter M.C."/>
            <person name="O'Connor E."/>
            <person name="Balint B."/>
            <person name="Krizsan K."/>
            <person name="Kiss B."/>
            <person name="Hess J."/>
            <person name="Varga T."/>
            <person name="Slot J."/>
            <person name="Riley R."/>
            <person name="Boka B."/>
            <person name="Rigling D."/>
            <person name="Barry K."/>
            <person name="Lee J."/>
            <person name="Mihaltcheva S."/>
            <person name="LaButti K."/>
            <person name="Lipzen A."/>
            <person name="Waldron R."/>
            <person name="Moloney N.M."/>
            <person name="Sperisen C."/>
            <person name="Kredics L."/>
            <person name="Vagvoelgyi C."/>
            <person name="Patrignani A."/>
            <person name="Fitzpatrick D."/>
            <person name="Nagy I."/>
            <person name="Doyle S."/>
            <person name="Anderson J.B."/>
            <person name="Grigoriev I.V."/>
            <person name="Gueldener U."/>
            <person name="Muensterkoetter M."/>
            <person name="Nagy L.G."/>
        </authorList>
    </citation>
    <scope>NUCLEOTIDE SEQUENCE [LARGE SCALE GENOMIC DNA]</scope>
    <source>
        <strain evidence="5">Ar21-2</strain>
    </source>
</reference>
<dbReference type="AlphaFoldDB" id="A0A2H3E6J9"/>
<dbReference type="PANTHER" id="PTHR48104:SF30">
    <property type="entry name" value="METACASPASE-1"/>
    <property type="match status" value="1"/>
</dbReference>
<comment type="similarity">
    <text evidence="1">Belongs to the peptidase C14B family.</text>
</comment>
<sequence>MHAGKKPSMRSKCFSVHSIDARVMHAATQRDICISRIILPQKFSMAKQCDRNVYAQLMSTLGHGYPLWRQDYDSKAPPTRVGDLGYLTDDGDFTYLFNVFADANDLSNSGRVPPDFIPLTDLPEPAVEQRLEMHEKNAVLTAYSGSNKRDKTPVRVKVEAGRGYEFTCSAAQAAILVLPDGGERYDSRFPHLLEECAAANAHRWYKYFNGAGQQLQIRNGMLYLVTGFDKCRSLGNAYYSRRSKSPSISLKFSTASTTTTGLDRSMRYSWDVHQYIHTKSYCTGPPGSLVSQTIFLRGYSISVRPDPSQSLGDGQMMPSGRSPEGSKRQRQQSSHNRRGVNKLNTDIPYSHANRQTNAPVQISAQYKIINPSVLINNHILERFSGAEIALTHDGHWMGIAGGTPFDARFVKYAMKKNLISVREIVSLRNAWVAKGTALNNETSTPIEILRTFALIIGIDRYEQTKYANLRAAVTDADRFENFLLKRLRTPREQIISLRNDQATRKGIIDGFRSLIHDQRISPGKSAIIIYYAGYGATASKPIEWKDWQTPDNKIEMLCPTDMGILDVNKNVVDGIPDRTISKLLRELATAKGNNITLILDCCHTADTSSGTLPRTPNAKPRRIIDPPDLCAGCDDAMHSRGSSVETITSGFSGSLWDSHTLLAACNRRELAWEVNGQGIFTSALLEIMGKNPINELTYRSLMHRVVMPSYQTPQLEGKHTLRRLFDGSDEPAGSSMVLCRHEPGEPHFVLHAGTPHGITVGSTFEIFRTDLPSLQYPLAIATVSKVEEFTSLLVPPDHAFLHANKNRLVWYARLLKGSGPSFDIYCNDSNLLTRIIKADCEPRFTVPVAAVRTPDKAHLCLTVKDRSVSFERGEKVNLLSPSIGFPSRFPHVSEVGDTASIRTIISRFAHFTAQLSITGPLRVTDLVSIEMKKLQRNGLSLTPVGENLLPVINDNMHNDNKPVEFFVDKSLPQNQHPRYGFTIRNNSDIDLYVYLFFFDGTSFAIDALYPSNMSRSHKEEQGAVDIRLSKDALLHLGYGNSGMNPFVFTLPDGQDVDVCFFRFIVTLEPVDLGSILQLSPFLDSTPRSLRIVSPSSDIPGSWASIVIPVIQKTAQAVVDPSSKIRSPEKSDPKTTQVVVDPPSKTMSSAKSVPKTAQAVVGPSSKIKSPEKSVPKTTQAVVDPSSKRKSSGKSVTKTTRTVVDPSSKRKSSGKSVPKTAQTVVDPPSKTTFSAKSVQGPRWWARLKNILSLMKCNARTL</sequence>
<evidence type="ECO:0000313" key="5">
    <source>
        <dbReference type="Proteomes" id="UP000217790"/>
    </source>
</evidence>
<dbReference type="Pfam" id="PF00656">
    <property type="entry name" value="Peptidase_C14"/>
    <property type="match status" value="1"/>
</dbReference>
<dbReference type="InterPro" id="IPR011600">
    <property type="entry name" value="Pept_C14_caspase"/>
</dbReference>
<dbReference type="Gene3D" id="3.40.50.1460">
    <property type="match status" value="1"/>
</dbReference>
<name>A0A2H3E6J9_ARMGA</name>
<dbReference type="GO" id="GO:0004197">
    <property type="term" value="F:cysteine-type endopeptidase activity"/>
    <property type="evidence" value="ECO:0007669"/>
    <property type="project" value="InterPro"/>
</dbReference>
<feature type="compositionally biased region" description="Polar residues" evidence="2">
    <location>
        <begin position="1191"/>
        <end position="1200"/>
    </location>
</feature>
<dbReference type="GO" id="GO:0006508">
    <property type="term" value="P:proteolysis"/>
    <property type="evidence" value="ECO:0007669"/>
    <property type="project" value="InterPro"/>
</dbReference>
<dbReference type="InParanoid" id="A0A2H3E6J9"/>